<dbReference type="InterPro" id="IPR008207">
    <property type="entry name" value="Sig_transdc_His_kin_Hpt_dom"/>
</dbReference>
<dbReference type="SMART" id="SM00260">
    <property type="entry name" value="CheW"/>
    <property type="match status" value="1"/>
</dbReference>
<dbReference type="InterPro" id="IPR036890">
    <property type="entry name" value="HATPase_C_sf"/>
</dbReference>
<reference evidence="14 15" key="1">
    <citation type="submission" date="2018-12" db="EMBL/GenBank/DDBJ databases">
        <title>Legionella sp,whole genome shotgun sequence.</title>
        <authorList>
            <person name="Wu H."/>
        </authorList>
    </citation>
    <scope>NUCLEOTIDE SEQUENCE [LARGE SCALE GENOMIC DNA]</scope>
    <source>
        <strain evidence="15">km714</strain>
    </source>
</reference>
<keyword evidence="15" id="KW-1185">Reference proteome</keyword>
<feature type="domain" description="CheW-like" evidence="12">
    <location>
        <begin position="625"/>
        <end position="761"/>
    </location>
</feature>
<evidence type="ECO:0000256" key="5">
    <source>
        <dbReference type="ARBA" id="ARBA00022679"/>
    </source>
</evidence>
<dbReference type="SUPFAM" id="SSF50341">
    <property type="entry name" value="CheW-like"/>
    <property type="match status" value="1"/>
</dbReference>
<dbReference type="CDD" id="cd00088">
    <property type="entry name" value="HPT"/>
    <property type="match status" value="1"/>
</dbReference>
<dbReference type="Pfam" id="PF01584">
    <property type="entry name" value="CheW"/>
    <property type="match status" value="1"/>
</dbReference>
<dbReference type="SUPFAM" id="SSF47226">
    <property type="entry name" value="Histidine-containing phosphotransfer domain, HPT domain"/>
    <property type="match status" value="2"/>
</dbReference>
<comment type="caution">
    <text evidence="14">The sequence shown here is derived from an EMBL/GenBank/DDBJ whole genome shotgun (WGS) entry which is preliminary data.</text>
</comment>
<feature type="modified residue" description="Phosphohistidine" evidence="9">
    <location>
        <position position="212"/>
    </location>
</feature>
<proteinExistence type="predicted"/>
<evidence type="ECO:0000256" key="1">
    <source>
        <dbReference type="ARBA" id="ARBA00000085"/>
    </source>
</evidence>
<evidence type="ECO:0000256" key="10">
    <source>
        <dbReference type="SAM" id="Coils"/>
    </source>
</evidence>
<evidence type="ECO:0000256" key="8">
    <source>
        <dbReference type="ARBA" id="ARBA00035100"/>
    </source>
</evidence>
<dbReference type="Gene3D" id="2.30.30.40">
    <property type="entry name" value="SH3 Domains"/>
    <property type="match status" value="1"/>
</dbReference>
<dbReference type="Pfam" id="PF02518">
    <property type="entry name" value="HATPase_c"/>
    <property type="match status" value="1"/>
</dbReference>
<name>A0A3S0VB83_9GAMM</name>
<dbReference type="AlphaFoldDB" id="A0A3S0VB83"/>
<evidence type="ECO:0000259" key="11">
    <source>
        <dbReference type="PROSITE" id="PS50109"/>
    </source>
</evidence>
<evidence type="ECO:0000313" key="15">
    <source>
        <dbReference type="Proteomes" id="UP000288012"/>
    </source>
</evidence>
<keyword evidence="5" id="KW-0808">Transferase</keyword>
<organism evidence="14 15">
    <name type="scientific">Legionella septentrionalis</name>
    <dbReference type="NCBI Taxonomy" id="2498109"/>
    <lineage>
        <taxon>Bacteria</taxon>
        <taxon>Pseudomonadati</taxon>
        <taxon>Pseudomonadota</taxon>
        <taxon>Gammaproteobacteria</taxon>
        <taxon>Legionellales</taxon>
        <taxon>Legionellaceae</taxon>
        <taxon>Legionella</taxon>
    </lineage>
</organism>
<gene>
    <name evidence="14" type="ORF">EKM59_04080</name>
</gene>
<dbReference type="PROSITE" id="PS50851">
    <property type="entry name" value="CHEW"/>
    <property type="match status" value="1"/>
</dbReference>
<dbReference type="PROSITE" id="PS50109">
    <property type="entry name" value="HIS_KIN"/>
    <property type="match status" value="1"/>
</dbReference>
<keyword evidence="10" id="KW-0175">Coiled coil</keyword>
<dbReference type="InterPro" id="IPR036641">
    <property type="entry name" value="HPT_dom_sf"/>
</dbReference>
<sequence length="776" mass="86290">MASADERYNKLIEIFKGEFKQRITLIQENLDNLKTQNPTANTEQLVQSIASESRNIKVSAQAVEFDYIVEMAHRLEQLFSGIQQDLSLLSAEIIVGSQEIIAYLKEAMEACSQGESLPDGYQTFMLKLKQWLDNKKESSLKEPVAGMGQAKTPVHTTTKVGQDFAKQIVNTFKIELDEKCQVITDGLLKLERIEQDSSEYEATIHDMFRAAHNIKGSARGVGILPVGDIAHRLETLFSSLQKHVVRVSKPIITLCLAAVDAMQVAMGCFLKSQPLSFELPELLASLEQYASGDSKLPQEAPVIRKPAISPAKVSSAKHEEVEESIRVSLKNLEHVSAYMEDMLVNKIAFDDHYAQLSRINVRMRQFMKSWKKELTNLVSTSLINPASSQAVSLLEMSDELMEFTHSLQELQKDMRARMNELAVTFNNLQDEVGMLRLVPVSILLRTLPRVVRDLALSLNKEVNLTIADNEVKIDKLVLEGLKDPLHHILRNAIDHGIEPVEKRVQKGKPEIASIAIDVHQEGSQIVFVIKDDGAGIDLDKIARIALQENLITQAELENMTEQTILELIFHPGFSTAETITDISGRGVGLDVVRTNLAALKGNVTVTSKQGQGTTFYLHVPLTLATERGLIVRSDNQFFAITVDCVLRVLLIRQGDIHEIENSRAILLDDKFPINLYALTAILNPEKTWVPQSDLLQIVLVKKNLHTVALVMDEVLGESEIVIKPLQAPLTNTPCIAGATLSGNGQIIFVLNSIELIEKSLQAPTIPSIKDFTEMNS</sequence>
<evidence type="ECO:0000256" key="4">
    <source>
        <dbReference type="ARBA" id="ARBA00022553"/>
    </source>
</evidence>
<dbReference type="InterPro" id="IPR002545">
    <property type="entry name" value="CheW-lke_dom"/>
</dbReference>
<dbReference type="SUPFAM" id="SSF55874">
    <property type="entry name" value="ATPase domain of HSP90 chaperone/DNA topoisomerase II/histidine kinase"/>
    <property type="match status" value="1"/>
</dbReference>
<evidence type="ECO:0000313" key="14">
    <source>
        <dbReference type="EMBL" id="RUQ89263.1"/>
    </source>
</evidence>
<dbReference type="PRINTS" id="PR00344">
    <property type="entry name" value="BCTRLSENSOR"/>
</dbReference>
<dbReference type="Gene3D" id="1.20.120.160">
    <property type="entry name" value="HPT domain"/>
    <property type="match status" value="2"/>
</dbReference>
<dbReference type="EMBL" id="RZGR01000008">
    <property type="protein sequence ID" value="RUQ89263.1"/>
    <property type="molecule type" value="Genomic_DNA"/>
</dbReference>
<evidence type="ECO:0000256" key="3">
    <source>
        <dbReference type="ARBA" id="ARBA00021495"/>
    </source>
</evidence>
<dbReference type="InterPro" id="IPR003594">
    <property type="entry name" value="HATPase_dom"/>
</dbReference>
<dbReference type="Gene3D" id="3.30.565.10">
    <property type="entry name" value="Histidine kinase-like ATPase, C-terminal domain"/>
    <property type="match status" value="1"/>
</dbReference>
<dbReference type="SMART" id="SM00387">
    <property type="entry name" value="HATPase_c"/>
    <property type="match status" value="1"/>
</dbReference>
<dbReference type="RefSeq" id="WP_127033537.1">
    <property type="nucleotide sequence ID" value="NZ_RZGR01000008.1"/>
</dbReference>
<keyword evidence="6" id="KW-0418">Kinase</keyword>
<dbReference type="InterPro" id="IPR036061">
    <property type="entry name" value="CheW-like_dom_sf"/>
</dbReference>
<accession>A0A3S0VB83</accession>
<evidence type="ECO:0000256" key="7">
    <source>
        <dbReference type="ARBA" id="ARBA00023012"/>
    </source>
</evidence>
<feature type="coiled-coil region" evidence="10">
    <location>
        <begin position="393"/>
        <end position="431"/>
    </location>
</feature>
<evidence type="ECO:0000256" key="6">
    <source>
        <dbReference type="ARBA" id="ARBA00022777"/>
    </source>
</evidence>
<dbReference type="SMART" id="SM00073">
    <property type="entry name" value="HPT"/>
    <property type="match status" value="1"/>
</dbReference>
<evidence type="ECO:0000259" key="13">
    <source>
        <dbReference type="PROSITE" id="PS50894"/>
    </source>
</evidence>
<dbReference type="PANTHER" id="PTHR43395:SF1">
    <property type="entry name" value="CHEMOTAXIS PROTEIN CHEA"/>
    <property type="match status" value="1"/>
</dbReference>
<dbReference type="EC" id="2.7.13.3" evidence="2"/>
<keyword evidence="7" id="KW-0902">Two-component regulatory system</keyword>
<dbReference type="InterPro" id="IPR051315">
    <property type="entry name" value="Bact_Chemotaxis_CheA"/>
</dbReference>
<dbReference type="FunFam" id="3.30.565.10:FF:000016">
    <property type="entry name" value="Chemotaxis protein CheA, putative"/>
    <property type="match status" value="1"/>
</dbReference>
<dbReference type="PANTHER" id="PTHR43395">
    <property type="entry name" value="SENSOR HISTIDINE KINASE CHEA"/>
    <property type="match status" value="1"/>
</dbReference>
<feature type="domain" description="Histidine kinase" evidence="11">
    <location>
        <begin position="377"/>
        <end position="623"/>
    </location>
</feature>
<dbReference type="InterPro" id="IPR004358">
    <property type="entry name" value="Sig_transdc_His_kin-like_C"/>
</dbReference>
<comment type="catalytic activity">
    <reaction evidence="1">
        <text>ATP + protein L-histidine = ADP + protein N-phospho-L-histidine.</text>
        <dbReference type="EC" id="2.7.13.3"/>
    </reaction>
</comment>
<evidence type="ECO:0000256" key="9">
    <source>
        <dbReference type="PROSITE-ProRule" id="PRU00110"/>
    </source>
</evidence>
<dbReference type="InterPro" id="IPR005467">
    <property type="entry name" value="His_kinase_dom"/>
</dbReference>
<evidence type="ECO:0000256" key="2">
    <source>
        <dbReference type="ARBA" id="ARBA00012438"/>
    </source>
</evidence>
<dbReference type="Pfam" id="PF01627">
    <property type="entry name" value="Hpt"/>
    <property type="match status" value="1"/>
</dbReference>
<dbReference type="Proteomes" id="UP000288012">
    <property type="component" value="Unassembled WGS sequence"/>
</dbReference>
<evidence type="ECO:0000259" key="12">
    <source>
        <dbReference type="PROSITE" id="PS50851"/>
    </source>
</evidence>
<keyword evidence="4 9" id="KW-0597">Phosphoprotein</keyword>
<protein>
    <recommendedName>
        <fullName evidence="3">Chemotaxis protein CheA</fullName>
        <ecNumber evidence="2">2.7.13.3</ecNumber>
    </recommendedName>
</protein>
<dbReference type="OrthoDB" id="9803176at2"/>
<dbReference type="GO" id="GO:0006935">
    <property type="term" value="P:chemotaxis"/>
    <property type="evidence" value="ECO:0007669"/>
    <property type="project" value="InterPro"/>
</dbReference>
<dbReference type="PROSITE" id="PS50894">
    <property type="entry name" value="HPT"/>
    <property type="match status" value="1"/>
</dbReference>
<comment type="function">
    <text evidence="8">Involved in the transmission of sensory signals from the chemoreceptors to the flagellar motors. CheA is autophosphorylated; it can transfer its phosphate group to either CheB or CheY.</text>
</comment>
<feature type="domain" description="HPt" evidence="13">
    <location>
        <begin position="161"/>
        <end position="269"/>
    </location>
</feature>
<dbReference type="GO" id="GO:0000155">
    <property type="term" value="F:phosphorelay sensor kinase activity"/>
    <property type="evidence" value="ECO:0007669"/>
    <property type="project" value="UniProtKB-ARBA"/>
</dbReference>